<proteinExistence type="predicted"/>
<dbReference type="EMBL" id="OZ075131">
    <property type="protein sequence ID" value="CAL4982186.1"/>
    <property type="molecule type" value="Genomic_DNA"/>
</dbReference>
<gene>
    <name evidence="2" type="ORF">URODEC1_LOCUS56498</name>
</gene>
<accession>A0ABC9AN98</accession>
<sequence length="347" mass="38853">MDLGKCCSHMETLISHPARGPSESPAAGTRWVLLNPQLERRAKDDSSAADANTAAACCTSWGQTFTVSFGLAAPPARSSFYCRCLDGTPENDNDDDGSMNLSIIAAQDDCIFMTASVPSRCRGYSGDSDYFLYETSGAARLPSLRPLPGCYFSWLFERYEDAGNVATLRPNTRFLAMDNTGILRLGDGEVLITTLEITYDSPYDTAELCVLRTGGEWALKRVLIVHHECPSCERSRFAFNVTTWTLTLRTDGPMTWVKDGVVDRDEIWQLPNYGCLPRVALQYPIVSSDNSDVICFMLDEDRHIIENADETVWFLEIDIKSKALLSFVHSDFYPYFVYSQLSAKFYR</sequence>
<name>A0ABC9AN98_9POAL</name>
<evidence type="ECO:0000259" key="1">
    <source>
        <dbReference type="Pfam" id="PF07762"/>
    </source>
</evidence>
<evidence type="ECO:0000313" key="3">
    <source>
        <dbReference type="Proteomes" id="UP001497457"/>
    </source>
</evidence>
<dbReference type="AlphaFoldDB" id="A0ABC9AN98"/>
<dbReference type="PANTHER" id="PTHR33074:SF129">
    <property type="entry name" value="DUF1618 DOMAIN-CONTAINING PROTEIN"/>
    <property type="match status" value="1"/>
</dbReference>
<protein>
    <recommendedName>
        <fullName evidence="1">DUF1618 domain-containing protein</fullName>
    </recommendedName>
</protein>
<dbReference type="Proteomes" id="UP001497457">
    <property type="component" value="Chromosome 21rd"/>
</dbReference>
<dbReference type="InterPro" id="IPR011676">
    <property type="entry name" value="DUF1618"/>
</dbReference>
<keyword evidence="3" id="KW-1185">Reference proteome</keyword>
<feature type="domain" description="DUF1618" evidence="1">
    <location>
        <begin position="218"/>
        <end position="295"/>
    </location>
</feature>
<organism evidence="2 3">
    <name type="scientific">Urochloa decumbens</name>
    <dbReference type="NCBI Taxonomy" id="240449"/>
    <lineage>
        <taxon>Eukaryota</taxon>
        <taxon>Viridiplantae</taxon>
        <taxon>Streptophyta</taxon>
        <taxon>Embryophyta</taxon>
        <taxon>Tracheophyta</taxon>
        <taxon>Spermatophyta</taxon>
        <taxon>Magnoliopsida</taxon>
        <taxon>Liliopsida</taxon>
        <taxon>Poales</taxon>
        <taxon>Poaceae</taxon>
        <taxon>PACMAD clade</taxon>
        <taxon>Panicoideae</taxon>
        <taxon>Panicodae</taxon>
        <taxon>Paniceae</taxon>
        <taxon>Melinidinae</taxon>
        <taxon>Urochloa</taxon>
    </lineage>
</organism>
<reference evidence="2 3" key="2">
    <citation type="submission" date="2024-10" db="EMBL/GenBank/DDBJ databases">
        <authorList>
            <person name="Ryan C."/>
        </authorList>
    </citation>
    <scope>NUCLEOTIDE SEQUENCE [LARGE SCALE GENOMIC DNA]</scope>
</reference>
<dbReference type="Pfam" id="PF07762">
    <property type="entry name" value="DUF1618"/>
    <property type="match status" value="1"/>
</dbReference>
<evidence type="ECO:0000313" key="2">
    <source>
        <dbReference type="EMBL" id="CAL4982186.1"/>
    </source>
</evidence>
<dbReference type="PANTHER" id="PTHR33074">
    <property type="entry name" value="EXPRESSED PROTEIN-RELATED"/>
    <property type="match status" value="1"/>
</dbReference>
<reference evidence="3" key="1">
    <citation type="submission" date="2024-06" db="EMBL/GenBank/DDBJ databases">
        <authorList>
            <person name="Ryan C."/>
        </authorList>
    </citation>
    <scope>NUCLEOTIDE SEQUENCE [LARGE SCALE GENOMIC DNA]</scope>
</reference>